<sequence>MIALAKWSVEDYHQIVKTGIMSDRRVELLDGKILEMSPEAPLHRRINDSVAEYLRDKFTGVAKVYESHPITLTDSEPEPDIALVKLPVSEYKSRHPYPSDIYLLIEISDTTLEKDLNQKQNIYAQAGILEYWVIDVKAKKLIVFQNPSTDNYELKQTYRKGEITTLAFEEISLSVTKLIPVD</sequence>
<dbReference type="GO" id="GO:0004519">
    <property type="term" value="F:endonuclease activity"/>
    <property type="evidence" value="ECO:0007669"/>
    <property type="project" value="UniProtKB-KW"/>
</dbReference>
<keyword evidence="2" id="KW-0378">Hydrolase</keyword>
<dbReference type="InterPro" id="IPR012296">
    <property type="entry name" value="Nuclease_put_TT1808"/>
</dbReference>
<dbReference type="InterPro" id="IPR008538">
    <property type="entry name" value="Uma2"/>
</dbReference>
<feature type="domain" description="Putative restriction endonuclease" evidence="1">
    <location>
        <begin position="9"/>
        <end position="175"/>
    </location>
</feature>
<dbReference type="Proteomes" id="UP000767446">
    <property type="component" value="Unassembled WGS sequence"/>
</dbReference>
<dbReference type="AlphaFoldDB" id="A0A941JPW1"/>
<evidence type="ECO:0000259" key="1">
    <source>
        <dbReference type="Pfam" id="PF05685"/>
    </source>
</evidence>
<organism evidence="2 3">
    <name type="scientific">Gomphosphaeria aponina SAG 52.96 = DSM 107014</name>
    <dbReference type="NCBI Taxonomy" id="1521640"/>
    <lineage>
        <taxon>Bacteria</taxon>
        <taxon>Bacillati</taxon>
        <taxon>Cyanobacteriota</taxon>
        <taxon>Cyanophyceae</taxon>
        <taxon>Oscillatoriophycideae</taxon>
        <taxon>Chroococcales</taxon>
        <taxon>Gomphosphaeriaceae</taxon>
        <taxon>Gomphosphaeria</taxon>
    </lineage>
</organism>
<dbReference type="Gene3D" id="3.90.1570.10">
    <property type="entry name" value="tt1808, chain A"/>
    <property type="match status" value="1"/>
</dbReference>
<evidence type="ECO:0000313" key="3">
    <source>
        <dbReference type="Proteomes" id="UP000767446"/>
    </source>
</evidence>
<keyword evidence="2" id="KW-0540">Nuclease</keyword>
<protein>
    <submittedName>
        <fullName evidence="2">Uma2 family endonuclease</fullName>
    </submittedName>
</protein>
<dbReference type="PANTHER" id="PTHR35400">
    <property type="entry name" value="SLR1083 PROTEIN"/>
    <property type="match status" value="1"/>
</dbReference>
<dbReference type="EMBL" id="JADQBC010000056">
    <property type="protein sequence ID" value="MBR8828133.1"/>
    <property type="molecule type" value="Genomic_DNA"/>
</dbReference>
<proteinExistence type="predicted"/>
<keyword evidence="2" id="KW-0255">Endonuclease</keyword>
<gene>
    <name evidence="2" type="ORF">DSM107014_09595</name>
</gene>
<comment type="caution">
    <text evidence="2">The sequence shown here is derived from an EMBL/GenBank/DDBJ whole genome shotgun (WGS) entry which is preliminary data.</text>
</comment>
<accession>A0A941JPW1</accession>
<reference evidence="2" key="1">
    <citation type="submission" date="2021-02" db="EMBL/GenBank/DDBJ databases">
        <title>Metagenome analyses of Stigonema ocellatum DSM 106950, Chlorogloea purpurea SAG 13.99 and Gomphosphaeria aponina DSM 107014.</title>
        <authorList>
            <person name="Marter P."/>
            <person name="Huang S."/>
        </authorList>
    </citation>
    <scope>NUCLEOTIDE SEQUENCE</scope>
    <source>
        <strain evidence="2">JP213</strain>
    </source>
</reference>
<evidence type="ECO:0000313" key="2">
    <source>
        <dbReference type="EMBL" id="MBR8828133.1"/>
    </source>
</evidence>
<dbReference type="SUPFAM" id="SSF52980">
    <property type="entry name" value="Restriction endonuclease-like"/>
    <property type="match status" value="1"/>
</dbReference>
<dbReference type="PANTHER" id="PTHR35400:SF1">
    <property type="entry name" value="SLR1083 PROTEIN"/>
    <property type="match status" value="1"/>
</dbReference>
<dbReference type="InterPro" id="IPR011335">
    <property type="entry name" value="Restrct_endonuc-II-like"/>
</dbReference>
<dbReference type="CDD" id="cd06260">
    <property type="entry name" value="DUF820-like"/>
    <property type="match status" value="1"/>
</dbReference>
<name>A0A941JPW1_9CHRO</name>
<dbReference type="Pfam" id="PF05685">
    <property type="entry name" value="Uma2"/>
    <property type="match status" value="1"/>
</dbReference>